<dbReference type="EMBL" id="KQ242875">
    <property type="protein sequence ID" value="KNC77012.1"/>
    <property type="molecule type" value="Genomic_DNA"/>
</dbReference>
<protein>
    <submittedName>
        <fullName evidence="2">Uncharacterized protein</fullName>
    </submittedName>
</protein>
<feature type="compositionally biased region" description="Polar residues" evidence="1">
    <location>
        <begin position="173"/>
        <end position="190"/>
    </location>
</feature>
<feature type="compositionally biased region" description="Low complexity" evidence="1">
    <location>
        <begin position="98"/>
        <end position="110"/>
    </location>
</feature>
<name>A0A0L0FJQ6_9EUKA</name>
<feature type="region of interest" description="Disordered" evidence="1">
    <location>
        <begin position="245"/>
        <end position="330"/>
    </location>
</feature>
<evidence type="ECO:0000313" key="2">
    <source>
        <dbReference type="EMBL" id="KNC77012.1"/>
    </source>
</evidence>
<gene>
    <name evidence="2" type="ORF">SARC_10516</name>
</gene>
<dbReference type="Proteomes" id="UP000054560">
    <property type="component" value="Unassembled WGS sequence"/>
</dbReference>
<dbReference type="RefSeq" id="XP_014150914.1">
    <property type="nucleotide sequence ID" value="XM_014295439.1"/>
</dbReference>
<proteinExistence type="predicted"/>
<sequence>MARTSLSNSSENSSRSGYSPQFDDDTQYELRPKNSNQSNLAKRDSDQSIPSDGTDSRKNHNAFEFTDTKRGSLDVSSDLFDVGTDSKGKGASADSAQPPTAAPNYTTAAPAPDYEDAQLLHFASPRTSLPSEFTTTDDNEFGQYDDMDRLRKDAMRDLIGSATDDSESDSEVDTQGTLDEQHTGTSTRPLDTSLEKSSDFFEEEDTVSTAASDGSTWAALGEPYVGVSQSKSALGVTLYRWRASNVDTPTGSLTAHSAGALGNGRPRAESLRPARVPSRRTSKPTIGYSQSVQGRKGCSSSSSSQPTTLRHETRQSNATRARPSDHGVVW</sequence>
<dbReference type="AlphaFoldDB" id="A0A0L0FJQ6"/>
<evidence type="ECO:0000313" key="3">
    <source>
        <dbReference type="Proteomes" id="UP000054560"/>
    </source>
</evidence>
<dbReference type="GeneID" id="25911020"/>
<feature type="compositionally biased region" description="Polar residues" evidence="1">
    <location>
        <begin position="125"/>
        <end position="134"/>
    </location>
</feature>
<feature type="compositionally biased region" description="Low complexity" evidence="1">
    <location>
        <begin position="1"/>
        <end position="19"/>
    </location>
</feature>
<feature type="compositionally biased region" description="Acidic residues" evidence="1">
    <location>
        <begin position="135"/>
        <end position="145"/>
    </location>
</feature>
<feature type="compositionally biased region" description="Polar residues" evidence="1">
    <location>
        <begin position="283"/>
        <end position="293"/>
    </location>
</feature>
<reference evidence="2 3" key="1">
    <citation type="submission" date="2011-02" db="EMBL/GenBank/DDBJ databases">
        <title>The Genome Sequence of Sphaeroforma arctica JP610.</title>
        <authorList>
            <consortium name="The Broad Institute Genome Sequencing Platform"/>
            <person name="Russ C."/>
            <person name="Cuomo C."/>
            <person name="Young S.K."/>
            <person name="Zeng Q."/>
            <person name="Gargeya S."/>
            <person name="Alvarado L."/>
            <person name="Berlin A."/>
            <person name="Chapman S.B."/>
            <person name="Chen Z."/>
            <person name="Freedman E."/>
            <person name="Gellesch M."/>
            <person name="Goldberg J."/>
            <person name="Griggs A."/>
            <person name="Gujja S."/>
            <person name="Heilman E."/>
            <person name="Heiman D."/>
            <person name="Howarth C."/>
            <person name="Mehta T."/>
            <person name="Neiman D."/>
            <person name="Pearson M."/>
            <person name="Roberts A."/>
            <person name="Saif S."/>
            <person name="Shea T."/>
            <person name="Shenoy N."/>
            <person name="Sisk P."/>
            <person name="Stolte C."/>
            <person name="Sykes S."/>
            <person name="White J."/>
            <person name="Yandava C."/>
            <person name="Burger G."/>
            <person name="Gray M.W."/>
            <person name="Holland P.W.H."/>
            <person name="King N."/>
            <person name="Lang F.B.F."/>
            <person name="Roger A.J."/>
            <person name="Ruiz-Trillo I."/>
            <person name="Haas B."/>
            <person name="Nusbaum C."/>
            <person name="Birren B."/>
        </authorList>
    </citation>
    <scope>NUCLEOTIDE SEQUENCE [LARGE SCALE GENOMIC DNA]</scope>
    <source>
        <strain evidence="2 3">JP610</strain>
    </source>
</reference>
<keyword evidence="3" id="KW-1185">Reference proteome</keyword>
<organism evidence="2 3">
    <name type="scientific">Sphaeroforma arctica JP610</name>
    <dbReference type="NCBI Taxonomy" id="667725"/>
    <lineage>
        <taxon>Eukaryota</taxon>
        <taxon>Ichthyosporea</taxon>
        <taxon>Ichthyophonida</taxon>
        <taxon>Sphaeroforma</taxon>
    </lineage>
</organism>
<evidence type="ECO:0000256" key="1">
    <source>
        <dbReference type="SAM" id="MobiDB-lite"/>
    </source>
</evidence>
<feature type="compositionally biased region" description="Polar residues" evidence="1">
    <location>
        <begin position="245"/>
        <end position="255"/>
    </location>
</feature>
<accession>A0A0L0FJQ6</accession>
<feature type="compositionally biased region" description="Basic and acidic residues" evidence="1">
    <location>
        <begin position="146"/>
        <end position="156"/>
    </location>
</feature>
<feature type="region of interest" description="Disordered" evidence="1">
    <location>
        <begin position="125"/>
        <end position="224"/>
    </location>
</feature>
<feature type="region of interest" description="Disordered" evidence="1">
    <location>
        <begin position="1"/>
        <end position="110"/>
    </location>
</feature>